<dbReference type="InterPro" id="IPR006311">
    <property type="entry name" value="TAT_signal"/>
</dbReference>
<dbReference type="PROSITE" id="PS51318">
    <property type="entry name" value="TAT"/>
    <property type="match status" value="1"/>
</dbReference>
<name>A0A367FG91_9ACTN</name>
<protein>
    <submittedName>
        <fullName evidence="5">Copper oxidase</fullName>
    </submittedName>
</protein>
<organism evidence="5 6">
    <name type="scientific">Sphaerisporangium album</name>
    <dbReference type="NCBI Taxonomy" id="509200"/>
    <lineage>
        <taxon>Bacteria</taxon>
        <taxon>Bacillati</taxon>
        <taxon>Actinomycetota</taxon>
        <taxon>Actinomycetes</taxon>
        <taxon>Streptosporangiales</taxon>
        <taxon>Streptosporangiaceae</taxon>
        <taxon>Sphaerisporangium</taxon>
    </lineage>
</organism>
<proteinExistence type="predicted"/>
<dbReference type="Gene3D" id="2.60.40.420">
    <property type="entry name" value="Cupredoxins - blue copper proteins"/>
    <property type="match status" value="1"/>
</dbReference>
<dbReference type="GO" id="GO:0016491">
    <property type="term" value="F:oxidoreductase activity"/>
    <property type="evidence" value="ECO:0007669"/>
    <property type="project" value="UniProtKB-KW"/>
</dbReference>
<keyword evidence="6" id="KW-1185">Reference proteome</keyword>
<keyword evidence="2" id="KW-0560">Oxidoreductase</keyword>
<sequence length="422" mass="45255">MSGNQISRRGLLRAATTAAAGAATGGWLLRDATAGAAAVRGTALPPTVHLAATDGWISLPGQVAGVHPDPMAPAPFTTWGFGFRDVTTLTATQVKAQKGRFQAPAPMWWVDELQDTRVQLTNLGMVVRPDLSDSHTVHWHGFRNAVPLFDGVPELSVAVPIGRAFTYFYRPRDPGTYMYHCHFEDVEHVSMGMTGIVFVRPRQNAGAPGIPPGKYVYNDGDRSTAYDREWGMFLSEAWTRERFEGAHIQEHDWSEYDADVWMLNGRSYPDTLAPGGGGTGAGGDLIAPAGYPKLKYQPISSLVRCMSGEKVLLRLVNLGFQQHTMTLAGIPMRVVGRDATLSRGRDGTDRSFLTNAVHIGPGESVDAIFTAPAVSAPAVHLLYNRAYATLGNPGVAGLGGQVTEVRVLPAGSGLPPQTAPNT</sequence>
<accession>A0A367FG91</accession>
<evidence type="ECO:0000256" key="3">
    <source>
        <dbReference type="ARBA" id="ARBA00023008"/>
    </source>
</evidence>
<dbReference type="PANTHER" id="PTHR11709:SF394">
    <property type="entry name" value="FI03373P-RELATED"/>
    <property type="match status" value="1"/>
</dbReference>
<evidence type="ECO:0000256" key="1">
    <source>
        <dbReference type="ARBA" id="ARBA00022723"/>
    </source>
</evidence>
<dbReference type="PANTHER" id="PTHR11709">
    <property type="entry name" value="MULTI-COPPER OXIDASE"/>
    <property type="match status" value="1"/>
</dbReference>
<reference evidence="5 6" key="1">
    <citation type="submission" date="2018-06" db="EMBL/GenBank/DDBJ databases">
        <title>Sphaerisporangium craniellae sp. nov., isolated from a marine sponge in the South China Sea.</title>
        <authorList>
            <person name="Li L."/>
        </authorList>
    </citation>
    <scope>NUCLEOTIDE SEQUENCE [LARGE SCALE GENOMIC DNA]</scope>
    <source>
        <strain evidence="5 6">CCTCC AA 208026</strain>
    </source>
</reference>
<dbReference type="InterPro" id="IPR045087">
    <property type="entry name" value="Cu-oxidase_fam"/>
</dbReference>
<dbReference type="GO" id="GO:0005507">
    <property type="term" value="F:copper ion binding"/>
    <property type="evidence" value="ECO:0007669"/>
    <property type="project" value="InterPro"/>
</dbReference>
<dbReference type="Pfam" id="PF07732">
    <property type="entry name" value="Cu-oxidase_3"/>
    <property type="match status" value="1"/>
</dbReference>
<gene>
    <name evidence="5" type="ORF">DQ384_23005</name>
</gene>
<dbReference type="InterPro" id="IPR011707">
    <property type="entry name" value="Cu-oxidase-like_N"/>
</dbReference>
<dbReference type="SUPFAM" id="SSF49503">
    <property type="entry name" value="Cupredoxins"/>
    <property type="match status" value="2"/>
</dbReference>
<keyword evidence="3" id="KW-0186">Copper</keyword>
<dbReference type="EMBL" id="QOIL01000013">
    <property type="protein sequence ID" value="RCG28620.1"/>
    <property type="molecule type" value="Genomic_DNA"/>
</dbReference>
<evidence type="ECO:0000256" key="2">
    <source>
        <dbReference type="ARBA" id="ARBA00023002"/>
    </source>
</evidence>
<dbReference type="AlphaFoldDB" id="A0A367FG91"/>
<evidence type="ECO:0000313" key="6">
    <source>
        <dbReference type="Proteomes" id="UP000253094"/>
    </source>
</evidence>
<dbReference type="RefSeq" id="WP_114030949.1">
    <property type="nucleotide sequence ID" value="NZ_QOIL01000013.1"/>
</dbReference>
<feature type="domain" description="Plastocyanin-like" evidence="4">
    <location>
        <begin position="104"/>
        <end position="203"/>
    </location>
</feature>
<evidence type="ECO:0000313" key="5">
    <source>
        <dbReference type="EMBL" id="RCG28620.1"/>
    </source>
</evidence>
<dbReference type="Proteomes" id="UP000253094">
    <property type="component" value="Unassembled WGS sequence"/>
</dbReference>
<keyword evidence="1" id="KW-0479">Metal-binding</keyword>
<comment type="caution">
    <text evidence="5">The sequence shown here is derived from an EMBL/GenBank/DDBJ whole genome shotgun (WGS) entry which is preliminary data.</text>
</comment>
<evidence type="ECO:0000259" key="4">
    <source>
        <dbReference type="Pfam" id="PF07732"/>
    </source>
</evidence>
<dbReference type="OrthoDB" id="345021at2"/>
<dbReference type="InterPro" id="IPR008972">
    <property type="entry name" value="Cupredoxin"/>
</dbReference>